<dbReference type="RefSeq" id="WP_306857994.1">
    <property type="nucleotide sequence ID" value="NZ_JAUSRB010000001.1"/>
</dbReference>
<gene>
    <name evidence="1" type="ORF">J2S55_001277</name>
</gene>
<sequence length="183" mass="19988">MTTYEWLYDEFTDGLGEPWLHAGFVHGLHPEDAMQRIGITPGPLDGAGSGVTAYAAHGGTVLLERCGEGIVYRNAHLLSEGTAAAAVRVTLKGADFIYYVKDQLITTSSLFSYRFREGSDPDRLRSDLQELGMNLDDERPEFPEHPVASALALAERATGVHLSPAHYADPALTGSTGYMDRYR</sequence>
<name>A0ABT9QYE6_9ACTN</name>
<dbReference type="Pfam" id="PF20062">
    <property type="entry name" value="DUF6461"/>
    <property type="match status" value="1"/>
</dbReference>
<dbReference type="InterPro" id="IPR045592">
    <property type="entry name" value="DUF6461"/>
</dbReference>
<organism evidence="1 2">
    <name type="scientific">Streptosporangium brasiliense</name>
    <dbReference type="NCBI Taxonomy" id="47480"/>
    <lineage>
        <taxon>Bacteria</taxon>
        <taxon>Bacillati</taxon>
        <taxon>Actinomycetota</taxon>
        <taxon>Actinomycetes</taxon>
        <taxon>Streptosporangiales</taxon>
        <taxon>Streptosporangiaceae</taxon>
        <taxon>Streptosporangium</taxon>
    </lineage>
</organism>
<dbReference type="EMBL" id="JAUSRB010000001">
    <property type="protein sequence ID" value="MDP9862018.1"/>
    <property type="molecule type" value="Genomic_DNA"/>
</dbReference>
<comment type="caution">
    <text evidence="1">The sequence shown here is derived from an EMBL/GenBank/DDBJ whole genome shotgun (WGS) entry which is preliminary data.</text>
</comment>
<dbReference type="Proteomes" id="UP001230426">
    <property type="component" value="Unassembled WGS sequence"/>
</dbReference>
<protein>
    <submittedName>
        <fullName evidence="1">Uncharacterized protein</fullName>
    </submittedName>
</protein>
<reference evidence="1 2" key="1">
    <citation type="submission" date="2023-07" db="EMBL/GenBank/DDBJ databases">
        <title>Sequencing the genomes of 1000 actinobacteria strains.</title>
        <authorList>
            <person name="Klenk H.-P."/>
        </authorList>
    </citation>
    <scope>NUCLEOTIDE SEQUENCE [LARGE SCALE GENOMIC DNA]</scope>
    <source>
        <strain evidence="1 2">DSM 44109</strain>
    </source>
</reference>
<evidence type="ECO:0000313" key="1">
    <source>
        <dbReference type="EMBL" id="MDP9862018.1"/>
    </source>
</evidence>
<accession>A0ABT9QYE6</accession>
<proteinExistence type="predicted"/>
<keyword evidence="2" id="KW-1185">Reference proteome</keyword>
<evidence type="ECO:0000313" key="2">
    <source>
        <dbReference type="Proteomes" id="UP001230426"/>
    </source>
</evidence>